<dbReference type="AlphaFoldDB" id="A0A409XB19"/>
<dbReference type="InterPro" id="IPR005301">
    <property type="entry name" value="MOB_kinase_act_fam"/>
</dbReference>
<feature type="compositionally biased region" description="Low complexity" evidence="2">
    <location>
        <begin position="684"/>
        <end position="694"/>
    </location>
</feature>
<feature type="compositionally biased region" description="Low complexity" evidence="2">
    <location>
        <begin position="554"/>
        <end position="567"/>
    </location>
</feature>
<dbReference type="Proteomes" id="UP000283269">
    <property type="component" value="Unassembled WGS sequence"/>
</dbReference>
<sequence>MAAVIQRPLRGSRVSTFYPVKNLPSLASLDSAFQLQEYISLLIRLDVHDVEAIISFPGSSQKDKDSASEKDKEEQKDNTKDGDKDADKAKNEVTVDEGCWIYEQLRRLAQDLSHPLITTLQQECTRASCPEMKAGEWLYLCVAHGNDGAMEQCCAIDYILHTVDSATALLNSPRTFPSRLSIPQTSHRHFSSLARRLGRIFAHAYFHHREAFEQAEVESSLYARFLALTAKFDLVPTEFLVIPSNHFSNEESHSRERDPSPYEYNEHGRGYQTTYQQAGPAEHIQPAQKFSQQEQLGLGGPGHPNAPGLGESSGSSNGGIGESPNSASRSRFGRSRTDTMVFADSDASAIAEELAAKAKAGQLEADYEEEGPKNVRPDSESELGQEEEEEEEEEADLDGDTQFEISLSPEEEINGTFADIGDLPIHLEKTQAPSPDVPESFVEVHPEQEEKQETTKVEEPSLSTEKTEEKVDEQAVPEVSVPVEEEKTVVEEEIPSEIVIEEPKAPESAVETPVSESELTTSPPASEVAAPPSPTTLAAEELHEIIHEVKEGSTPEVSSEPPVTPSTAQTEPTADVKDEIAESAILAHLEPAPSYIDGLSSPKSEPATATATVEPAAHQEVDTPAHVDEVIETPVEVTESQETKPAEAAAVPAEQATSKTEDNEHKSYAEVAKSDEESTNESLPEATETPAAPAVVKDVSSSQTP</sequence>
<evidence type="ECO:0000313" key="3">
    <source>
        <dbReference type="EMBL" id="PPQ87941.1"/>
    </source>
</evidence>
<feature type="compositionally biased region" description="Low complexity" evidence="2">
    <location>
        <begin position="520"/>
        <end position="530"/>
    </location>
</feature>
<feature type="region of interest" description="Disordered" evidence="2">
    <location>
        <begin position="58"/>
        <end position="89"/>
    </location>
</feature>
<accession>A0A409XB19</accession>
<feature type="compositionally biased region" description="Basic and acidic residues" evidence="2">
    <location>
        <begin position="61"/>
        <end position="89"/>
    </location>
</feature>
<feature type="compositionally biased region" description="Basic and acidic residues" evidence="2">
    <location>
        <begin position="370"/>
        <end position="379"/>
    </location>
</feature>
<protein>
    <recommendedName>
        <fullName evidence="5">Mob1/phocein</fullName>
    </recommendedName>
</protein>
<dbReference type="STRING" id="93625.A0A409XB19"/>
<dbReference type="OrthoDB" id="10262609at2759"/>
<feature type="region of interest" description="Disordered" evidence="2">
    <location>
        <begin position="593"/>
        <end position="705"/>
    </location>
</feature>
<dbReference type="EMBL" id="NHYD01002182">
    <property type="protein sequence ID" value="PPQ87941.1"/>
    <property type="molecule type" value="Genomic_DNA"/>
</dbReference>
<dbReference type="SMART" id="SM01388">
    <property type="entry name" value="Mob1_phocein"/>
    <property type="match status" value="1"/>
</dbReference>
<feature type="compositionally biased region" description="Basic and acidic residues" evidence="2">
    <location>
        <begin position="617"/>
        <end position="629"/>
    </location>
</feature>
<gene>
    <name evidence="3" type="ORF">CVT25_001126</name>
</gene>
<reference evidence="3 4" key="1">
    <citation type="journal article" date="2018" name="Evol. Lett.">
        <title>Horizontal gene cluster transfer increased hallucinogenic mushroom diversity.</title>
        <authorList>
            <person name="Reynolds H.T."/>
            <person name="Vijayakumar V."/>
            <person name="Gluck-Thaler E."/>
            <person name="Korotkin H.B."/>
            <person name="Matheny P.B."/>
            <person name="Slot J.C."/>
        </authorList>
    </citation>
    <scope>NUCLEOTIDE SEQUENCE [LARGE SCALE GENOMIC DNA]</scope>
    <source>
        <strain evidence="3 4">2631</strain>
    </source>
</reference>
<dbReference type="InParanoid" id="A0A409XB19"/>
<feature type="binding site" evidence="1">
    <location>
        <position position="124"/>
    </location>
    <ligand>
        <name>Zn(2+)</name>
        <dbReference type="ChEBI" id="CHEBI:29105"/>
    </ligand>
</feature>
<feature type="region of interest" description="Disordered" evidence="2">
    <location>
        <begin position="288"/>
        <end position="334"/>
    </location>
</feature>
<feature type="binding site" evidence="1">
    <location>
        <position position="129"/>
    </location>
    <ligand>
        <name>Zn(2+)</name>
        <dbReference type="ChEBI" id="CHEBI:29105"/>
    </ligand>
</feature>
<evidence type="ECO:0008006" key="5">
    <source>
        <dbReference type="Google" id="ProtNLM"/>
    </source>
</evidence>
<feature type="compositionally biased region" description="Low complexity" evidence="2">
    <location>
        <begin position="646"/>
        <end position="656"/>
    </location>
</feature>
<feature type="binding site" evidence="1">
    <location>
        <position position="208"/>
    </location>
    <ligand>
        <name>Zn(2+)</name>
        <dbReference type="ChEBI" id="CHEBI:29105"/>
    </ligand>
</feature>
<evidence type="ECO:0000313" key="4">
    <source>
        <dbReference type="Proteomes" id="UP000283269"/>
    </source>
</evidence>
<dbReference type="InterPro" id="IPR036703">
    <property type="entry name" value="MOB_kinase_act_sf"/>
</dbReference>
<evidence type="ECO:0000256" key="2">
    <source>
        <dbReference type="SAM" id="MobiDB-lite"/>
    </source>
</evidence>
<feature type="region of interest" description="Disordered" evidence="2">
    <location>
        <begin position="358"/>
        <end position="400"/>
    </location>
</feature>
<feature type="binding site" evidence="1">
    <location>
        <position position="203"/>
    </location>
    <ligand>
        <name>Zn(2+)</name>
        <dbReference type="ChEBI" id="CHEBI:29105"/>
    </ligand>
</feature>
<evidence type="ECO:0000256" key="1">
    <source>
        <dbReference type="PIRSR" id="PIRSR605301-1"/>
    </source>
</evidence>
<keyword evidence="1" id="KW-0479">Metal-binding</keyword>
<name>A0A409XB19_PSICY</name>
<keyword evidence="1" id="KW-0862">Zinc</keyword>
<dbReference type="SUPFAM" id="SSF101152">
    <property type="entry name" value="Mob1/phocein"/>
    <property type="match status" value="1"/>
</dbReference>
<dbReference type="Gene3D" id="1.20.140.30">
    <property type="entry name" value="MOB kinase activator"/>
    <property type="match status" value="1"/>
</dbReference>
<keyword evidence="4" id="KW-1185">Reference proteome</keyword>
<comment type="caution">
    <text evidence="3">The sequence shown here is derived from an EMBL/GenBank/DDBJ whole genome shotgun (WGS) entry which is preliminary data.</text>
</comment>
<feature type="compositionally biased region" description="Basic and acidic residues" evidence="2">
    <location>
        <begin position="659"/>
        <end position="676"/>
    </location>
</feature>
<dbReference type="PANTHER" id="PTHR22599">
    <property type="entry name" value="MPS ONE BINDER KINASE ACTIVATOR-LIKE MOB"/>
    <property type="match status" value="1"/>
</dbReference>
<feature type="compositionally biased region" description="Acidic residues" evidence="2">
    <location>
        <begin position="380"/>
        <end position="400"/>
    </location>
</feature>
<proteinExistence type="predicted"/>
<feature type="region of interest" description="Disordered" evidence="2">
    <location>
        <begin position="426"/>
        <end position="577"/>
    </location>
</feature>
<dbReference type="Pfam" id="PF03637">
    <property type="entry name" value="Mob1_phocein"/>
    <property type="match status" value="1"/>
</dbReference>
<feature type="compositionally biased region" description="Basic and acidic residues" evidence="2">
    <location>
        <begin position="540"/>
        <end position="553"/>
    </location>
</feature>
<feature type="region of interest" description="Disordered" evidence="2">
    <location>
        <begin position="248"/>
        <end position="267"/>
    </location>
</feature>
<feature type="compositionally biased region" description="Low complexity" evidence="2">
    <location>
        <begin position="605"/>
        <end position="616"/>
    </location>
</feature>
<feature type="compositionally biased region" description="Basic and acidic residues" evidence="2">
    <location>
        <begin position="442"/>
        <end position="473"/>
    </location>
</feature>
<organism evidence="3 4">
    <name type="scientific">Psilocybe cyanescens</name>
    <dbReference type="NCBI Taxonomy" id="93625"/>
    <lineage>
        <taxon>Eukaryota</taxon>
        <taxon>Fungi</taxon>
        <taxon>Dikarya</taxon>
        <taxon>Basidiomycota</taxon>
        <taxon>Agaricomycotina</taxon>
        <taxon>Agaricomycetes</taxon>
        <taxon>Agaricomycetidae</taxon>
        <taxon>Agaricales</taxon>
        <taxon>Agaricineae</taxon>
        <taxon>Strophariaceae</taxon>
        <taxon>Psilocybe</taxon>
    </lineage>
</organism>